<dbReference type="RefSeq" id="WP_176010037.1">
    <property type="nucleotide sequence ID" value="NZ_CP041372.2"/>
</dbReference>
<organism evidence="1 2">
    <name type="scientific">Paenalkalicoccus suaedae</name>
    <dbReference type="NCBI Taxonomy" id="2592382"/>
    <lineage>
        <taxon>Bacteria</taxon>
        <taxon>Bacillati</taxon>
        <taxon>Bacillota</taxon>
        <taxon>Bacilli</taxon>
        <taxon>Bacillales</taxon>
        <taxon>Bacillaceae</taxon>
        <taxon>Paenalkalicoccus</taxon>
    </lineage>
</organism>
<reference evidence="2" key="1">
    <citation type="submission" date="2019-07" db="EMBL/GenBank/DDBJ databases">
        <title>Bacillus alkalisoli sp. nov. isolated from saline soil.</title>
        <authorList>
            <person name="Sun J.-Q."/>
            <person name="Xu L."/>
        </authorList>
    </citation>
    <scope>NUCLEOTIDE SEQUENCE [LARGE SCALE GENOMIC DNA]</scope>
    <source>
        <strain evidence="2">M4U3P1</strain>
    </source>
</reference>
<sequence length="267" mass="30815">MSATKVMMQANEYTKLRQFSRFETLDELNDTVSHYLTYTKLGRTERQFLRLLSRYSAFDTHRGVCWRKAATLADELEVTTRSISRYIATLVKLGIVAIVETYSLTADRKAKRGANIFVILPYQKEEVLLPQAEANHQSEDNMSRLIKREKQSNTKTKRDTGIVHEEEVSGSHLKNSIPKALYNMLKIFHVKDMYTLIGVIFRAKASISSEVTIEENEGLYMDALRGCIFNLKRNKVRNLYSYIFSAVQRVTAQITRMHAQTGSWLDR</sequence>
<name>A0A859FHB3_9BACI</name>
<dbReference type="Proteomes" id="UP000318138">
    <property type="component" value="Chromosome"/>
</dbReference>
<dbReference type="AlphaFoldDB" id="A0A859FHB3"/>
<gene>
    <name evidence="1" type="ORF">FLK61_35930</name>
</gene>
<dbReference type="InterPro" id="IPR036388">
    <property type="entry name" value="WH-like_DNA-bd_sf"/>
</dbReference>
<dbReference type="Gene3D" id="1.10.10.10">
    <property type="entry name" value="Winged helix-like DNA-binding domain superfamily/Winged helix DNA-binding domain"/>
    <property type="match status" value="1"/>
</dbReference>
<protein>
    <submittedName>
        <fullName evidence="1">Helix-turn-helix domain-containing protein</fullName>
    </submittedName>
</protein>
<accession>A0A859FHB3</accession>
<keyword evidence="2" id="KW-1185">Reference proteome</keyword>
<evidence type="ECO:0000313" key="2">
    <source>
        <dbReference type="Proteomes" id="UP000318138"/>
    </source>
</evidence>
<proteinExistence type="predicted"/>
<dbReference type="KEGG" id="psua:FLK61_35930"/>
<evidence type="ECO:0000313" key="1">
    <source>
        <dbReference type="EMBL" id="QKS72054.1"/>
    </source>
</evidence>
<dbReference type="EMBL" id="CP041372">
    <property type="protein sequence ID" value="QKS72054.1"/>
    <property type="molecule type" value="Genomic_DNA"/>
</dbReference>